<protein>
    <submittedName>
        <fullName evidence="1">Uncharacterized protein</fullName>
    </submittedName>
</protein>
<dbReference type="EMBL" id="GGMR01018510">
    <property type="protein sequence ID" value="MBY31129.1"/>
    <property type="molecule type" value="Transcribed_RNA"/>
</dbReference>
<evidence type="ECO:0000313" key="1">
    <source>
        <dbReference type="EMBL" id="MBY31129.1"/>
    </source>
</evidence>
<gene>
    <name evidence="1" type="ORF">g.50331</name>
</gene>
<organism evidence="1">
    <name type="scientific">Schizaphis graminum</name>
    <name type="common">Green bug aphid</name>
    <dbReference type="NCBI Taxonomy" id="13262"/>
    <lineage>
        <taxon>Eukaryota</taxon>
        <taxon>Metazoa</taxon>
        <taxon>Ecdysozoa</taxon>
        <taxon>Arthropoda</taxon>
        <taxon>Hexapoda</taxon>
        <taxon>Insecta</taxon>
        <taxon>Pterygota</taxon>
        <taxon>Neoptera</taxon>
        <taxon>Paraneoptera</taxon>
        <taxon>Hemiptera</taxon>
        <taxon>Sternorrhyncha</taxon>
        <taxon>Aphidomorpha</taxon>
        <taxon>Aphidoidea</taxon>
        <taxon>Aphididae</taxon>
        <taxon>Aphidini</taxon>
        <taxon>Schizaphis</taxon>
    </lineage>
</organism>
<accession>A0A2S2PNV9</accession>
<reference evidence="1" key="1">
    <citation type="submission" date="2018-04" db="EMBL/GenBank/DDBJ databases">
        <title>Transcriptome of Schizaphis graminum biotype I.</title>
        <authorList>
            <person name="Scully E.D."/>
            <person name="Geib S.M."/>
            <person name="Palmer N.A."/>
            <person name="Koch K."/>
            <person name="Bradshaw J."/>
            <person name="Heng-Moss T."/>
            <person name="Sarath G."/>
        </authorList>
    </citation>
    <scope>NUCLEOTIDE SEQUENCE</scope>
</reference>
<dbReference type="AlphaFoldDB" id="A0A2S2PNV9"/>
<sequence length="115" mass="13142">MSEQVHVSLGLLPLIITPEKHGLWRYLADRVKMTIDGNVVLAVDCVEPVEDRGTDLPAGCNIIYKYYWSLTSNVQREYSTRHINESTILPATRYRYLHAGTNTTANTYYSTVYNN</sequence>
<name>A0A2S2PNV9_SCHGA</name>
<proteinExistence type="predicted"/>